<protein>
    <submittedName>
        <fullName evidence="1">Uncharacterized protein</fullName>
    </submittedName>
</protein>
<dbReference type="AlphaFoldDB" id="A0A9D3WUF7"/>
<dbReference type="Proteomes" id="UP000827986">
    <property type="component" value="Unassembled WGS sequence"/>
</dbReference>
<reference evidence="1" key="1">
    <citation type="submission" date="2021-09" db="EMBL/GenBank/DDBJ databases">
        <title>The genome of Mauremys mutica provides insights into the evolution of semi-aquatic lifestyle.</title>
        <authorList>
            <person name="Gong S."/>
            <person name="Gao Y."/>
        </authorList>
    </citation>
    <scope>NUCLEOTIDE SEQUENCE</scope>
    <source>
        <strain evidence="1">MM-2020</strain>
        <tissue evidence="1">Muscle</tissue>
    </source>
</reference>
<comment type="caution">
    <text evidence="1">The sequence shown here is derived from an EMBL/GenBank/DDBJ whole genome shotgun (WGS) entry which is preliminary data.</text>
</comment>
<accession>A0A9D3WUF7</accession>
<evidence type="ECO:0000313" key="1">
    <source>
        <dbReference type="EMBL" id="KAH1167270.1"/>
    </source>
</evidence>
<organism evidence="1 2">
    <name type="scientific">Mauremys mutica</name>
    <name type="common">yellowpond turtle</name>
    <dbReference type="NCBI Taxonomy" id="74926"/>
    <lineage>
        <taxon>Eukaryota</taxon>
        <taxon>Metazoa</taxon>
        <taxon>Chordata</taxon>
        <taxon>Craniata</taxon>
        <taxon>Vertebrata</taxon>
        <taxon>Euteleostomi</taxon>
        <taxon>Archelosauria</taxon>
        <taxon>Testudinata</taxon>
        <taxon>Testudines</taxon>
        <taxon>Cryptodira</taxon>
        <taxon>Durocryptodira</taxon>
        <taxon>Testudinoidea</taxon>
        <taxon>Geoemydidae</taxon>
        <taxon>Geoemydinae</taxon>
        <taxon>Mauremys</taxon>
    </lineage>
</organism>
<proteinExistence type="predicted"/>
<dbReference type="EMBL" id="JAHDVG010000486">
    <property type="protein sequence ID" value="KAH1167270.1"/>
    <property type="molecule type" value="Genomic_DNA"/>
</dbReference>
<gene>
    <name evidence="1" type="ORF">KIL84_002753</name>
</gene>
<evidence type="ECO:0000313" key="2">
    <source>
        <dbReference type="Proteomes" id="UP000827986"/>
    </source>
</evidence>
<sequence length="99" mass="11440">MTNYGSILAIRRSAFISIISYTRVKRDGLTEESYFFVNFSCLHSMFLLILKDGSCIQSLIPCHVFHSLSTTTFLKKQNKTGDQSFFASYYLRLIITKHK</sequence>
<keyword evidence="2" id="KW-1185">Reference proteome</keyword>
<name>A0A9D3WUF7_9SAUR</name>